<organism evidence="2 3">
    <name type="scientific">Rhizocola hellebori</name>
    <dbReference type="NCBI Taxonomy" id="1392758"/>
    <lineage>
        <taxon>Bacteria</taxon>
        <taxon>Bacillati</taxon>
        <taxon>Actinomycetota</taxon>
        <taxon>Actinomycetes</taxon>
        <taxon>Micromonosporales</taxon>
        <taxon>Micromonosporaceae</taxon>
        <taxon>Rhizocola</taxon>
    </lineage>
</organism>
<comment type="caution">
    <text evidence="2">The sequence shown here is derived from an EMBL/GenBank/DDBJ whole genome shotgun (WGS) entry which is preliminary data.</text>
</comment>
<evidence type="ECO:0000256" key="1">
    <source>
        <dbReference type="SAM" id="MobiDB-lite"/>
    </source>
</evidence>
<name>A0A8J3VM63_9ACTN</name>
<reference evidence="2" key="1">
    <citation type="submission" date="2021-01" db="EMBL/GenBank/DDBJ databases">
        <title>Whole genome shotgun sequence of Rhizocola hellebori NBRC 109834.</title>
        <authorList>
            <person name="Komaki H."/>
            <person name="Tamura T."/>
        </authorList>
    </citation>
    <scope>NUCLEOTIDE SEQUENCE</scope>
    <source>
        <strain evidence="2">NBRC 109834</strain>
    </source>
</reference>
<feature type="region of interest" description="Disordered" evidence="1">
    <location>
        <begin position="1"/>
        <end position="67"/>
    </location>
</feature>
<evidence type="ECO:0000313" key="2">
    <source>
        <dbReference type="EMBL" id="GIH11635.1"/>
    </source>
</evidence>
<sequence length="98" mass="9729">MAFSPIRLGAPPVTPSEPVDTGPAGVEIVSCARTGNPPTDTGAVTERARPLDTSTNAEAAEGHTTGRPECCGILATAPGALSNDATGTDLSELVEVAA</sequence>
<proteinExistence type="predicted"/>
<evidence type="ECO:0000313" key="3">
    <source>
        <dbReference type="Proteomes" id="UP000612899"/>
    </source>
</evidence>
<gene>
    <name evidence="2" type="ORF">Rhe02_97020</name>
</gene>
<accession>A0A8J3VM63</accession>
<dbReference type="Proteomes" id="UP000612899">
    <property type="component" value="Unassembled WGS sequence"/>
</dbReference>
<dbReference type="EMBL" id="BONY01000150">
    <property type="protein sequence ID" value="GIH11635.1"/>
    <property type="molecule type" value="Genomic_DNA"/>
</dbReference>
<protein>
    <submittedName>
        <fullName evidence="2">Uncharacterized protein</fullName>
    </submittedName>
</protein>
<keyword evidence="3" id="KW-1185">Reference proteome</keyword>
<dbReference type="AlphaFoldDB" id="A0A8J3VM63"/>